<protein>
    <submittedName>
        <fullName evidence="2">Uncharacterized protein</fullName>
    </submittedName>
</protein>
<organism evidence="2">
    <name type="scientific">viral metagenome</name>
    <dbReference type="NCBI Taxonomy" id="1070528"/>
    <lineage>
        <taxon>unclassified sequences</taxon>
        <taxon>metagenomes</taxon>
        <taxon>organismal metagenomes</taxon>
    </lineage>
</organism>
<proteinExistence type="predicted"/>
<accession>A0A6C0EIM7</accession>
<feature type="compositionally biased region" description="Polar residues" evidence="1">
    <location>
        <begin position="1"/>
        <end position="18"/>
    </location>
</feature>
<dbReference type="EMBL" id="MN738852">
    <property type="protein sequence ID" value="QHT28139.1"/>
    <property type="molecule type" value="Genomic_DNA"/>
</dbReference>
<name>A0A6C0EIM7_9ZZZZ</name>
<evidence type="ECO:0000256" key="1">
    <source>
        <dbReference type="SAM" id="MobiDB-lite"/>
    </source>
</evidence>
<dbReference type="AlphaFoldDB" id="A0A6C0EIM7"/>
<sequence length="69" mass="7600">MKARSGINSGRLTNNMSGNCGGVKKAGIPNASNYPHIRSNVIQVRAPNKMPTECKIIKSMPKMHIHYSY</sequence>
<feature type="region of interest" description="Disordered" evidence="1">
    <location>
        <begin position="1"/>
        <end position="20"/>
    </location>
</feature>
<reference evidence="2" key="1">
    <citation type="journal article" date="2020" name="Nature">
        <title>Giant virus diversity and host interactions through global metagenomics.</title>
        <authorList>
            <person name="Schulz F."/>
            <person name="Roux S."/>
            <person name="Paez-Espino D."/>
            <person name="Jungbluth S."/>
            <person name="Walsh D.A."/>
            <person name="Denef V.J."/>
            <person name="McMahon K.D."/>
            <person name="Konstantinidis K.T."/>
            <person name="Eloe-Fadrosh E.A."/>
            <person name="Kyrpides N.C."/>
            <person name="Woyke T."/>
        </authorList>
    </citation>
    <scope>NUCLEOTIDE SEQUENCE</scope>
    <source>
        <strain evidence="2">GVMAG-M-3300001348-25</strain>
    </source>
</reference>
<evidence type="ECO:0000313" key="2">
    <source>
        <dbReference type="EMBL" id="QHT28139.1"/>
    </source>
</evidence>